<feature type="region of interest" description="Disordered" evidence="1">
    <location>
        <begin position="142"/>
        <end position="178"/>
    </location>
</feature>
<feature type="compositionally biased region" description="Basic residues" evidence="1">
    <location>
        <begin position="254"/>
        <end position="266"/>
    </location>
</feature>
<dbReference type="InterPro" id="IPR036869">
    <property type="entry name" value="J_dom_sf"/>
</dbReference>
<keyword evidence="4" id="KW-1185">Reference proteome</keyword>
<dbReference type="CDD" id="cd06257">
    <property type="entry name" value="DnaJ"/>
    <property type="match status" value="1"/>
</dbReference>
<dbReference type="Pfam" id="PF00226">
    <property type="entry name" value="DnaJ"/>
    <property type="match status" value="1"/>
</dbReference>
<evidence type="ECO:0000259" key="2">
    <source>
        <dbReference type="PROSITE" id="PS50076"/>
    </source>
</evidence>
<protein>
    <recommendedName>
        <fullName evidence="2">J domain-containing protein</fullName>
    </recommendedName>
</protein>
<reference evidence="3 4" key="1">
    <citation type="journal article" date="2015" name="Genome Biol. Evol.">
        <title>Comparative Genomics of a Bacterivorous Green Alga Reveals Evolutionary Causalities and Consequences of Phago-Mixotrophic Mode of Nutrition.</title>
        <authorList>
            <person name="Burns J.A."/>
            <person name="Paasch A."/>
            <person name="Narechania A."/>
            <person name="Kim E."/>
        </authorList>
    </citation>
    <scope>NUCLEOTIDE SEQUENCE [LARGE SCALE GENOMIC DNA]</scope>
    <source>
        <strain evidence="3 4">PLY_AMNH</strain>
    </source>
</reference>
<evidence type="ECO:0000313" key="4">
    <source>
        <dbReference type="Proteomes" id="UP001190700"/>
    </source>
</evidence>
<feature type="region of interest" description="Disordered" evidence="1">
    <location>
        <begin position="252"/>
        <end position="272"/>
    </location>
</feature>
<name>A0AAE0BE35_9CHLO</name>
<feature type="region of interest" description="Disordered" evidence="1">
    <location>
        <begin position="290"/>
        <end position="317"/>
    </location>
</feature>
<evidence type="ECO:0000256" key="1">
    <source>
        <dbReference type="SAM" id="MobiDB-lite"/>
    </source>
</evidence>
<proteinExistence type="predicted"/>
<dbReference type="Gene3D" id="1.10.287.110">
    <property type="entry name" value="DnaJ domain"/>
    <property type="match status" value="1"/>
</dbReference>
<dbReference type="SUPFAM" id="SSF46565">
    <property type="entry name" value="Chaperone J-domain"/>
    <property type="match status" value="1"/>
</dbReference>
<accession>A0AAE0BE35</accession>
<organism evidence="3 4">
    <name type="scientific">Cymbomonas tetramitiformis</name>
    <dbReference type="NCBI Taxonomy" id="36881"/>
    <lineage>
        <taxon>Eukaryota</taxon>
        <taxon>Viridiplantae</taxon>
        <taxon>Chlorophyta</taxon>
        <taxon>Pyramimonadophyceae</taxon>
        <taxon>Pyramimonadales</taxon>
        <taxon>Pyramimonadaceae</taxon>
        <taxon>Cymbomonas</taxon>
    </lineage>
</organism>
<dbReference type="Proteomes" id="UP001190700">
    <property type="component" value="Unassembled WGS sequence"/>
</dbReference>
<comment type="caution">
    <text evidence="3">The sequence shown here is derived from an EMBL/GenBank/DDBJ whole genome shotgun (WGS) entry which is preliminary data.</text>
</comment>
<dbReference type="EMBL" id="LGRX02035514">
    <property type="protein sequence ID" value="KAK3234300.1"/>
    <property type="molecule type" value="Genomic_DNA"/>
</dbReference>
<sequence>MFVDCYPFVVCNWFDIQVLYVLRCSEFLSGDSEGAQGKVQANSQRWRPLKRYLGCSNIAVTGVTAGHGALLVLKGEPMVDGRNLRHAGEDEVKRSYRQLVLLVHPDKTANEVPQEDASEAFRILSSAFKVAIELARNRATYGAGSVGSAPQPDSKAGRGNGSNAAGGSEKAPRRGHARAYPDVEAEIRAFEEEVLRDLRAQAAVREERARVKAKQRAAKQEACFAAAQQEVSQLLGNEKKCKALDKRASSWQKFRTKKGAGQRRSHQAVGEAARRLDTSIETVAEDAACDSEQAGTTTKARQPFDWSIPPPAKRHAVDDRANGECWMDVTDAKSTTTRINDRWTHDKFVEQTSQPQDTLVAAREAYANHFTREMRGLESCAKQRHILQAEQQ</sequence>
<evidence type="ECO:0000313" key="3">
    <source>
        <dbReference type="EMBL" id="KAK3234300.1"/>
    </source>
</evidence>
<dbReference type="AlphaFoldDB" id="A0AAE0BE35"/>
<gene>
    <name evidence="3" type="ORF">CYMTET_55438</name>
</gene>
<feature type="domain" description="J" evidence="2">
    <location>
        <begin position="56"/>
        <end position="145"/>
    </location>
</feature>
<dbReference type="PROSITE" id="PS50076">
    <property type="entry name" value="DNAJ_2"/>
    <property type="match status" value="1"/>
</dbReference>
<dbReference type="InterPro" id="IPR001623">
    <property type="entry name" value="DnaJ_domain"/>
</dbReference>